<feature type="non-terminal residue" evidence="1">
    <location>
        <position position="1"/>
    </location>
</feature>
<dbReference type="AlphaFoldDB" id="X1AAB9"/>
<accession>X1AAB9</accession>
<dbReference type="InterPro" id="IPR013325">
    <property type="entry name" value="RNA_pol_sigma_r2"/>
</dbReference>
<sequence length="59" mass="6755">VASDAIEDIITHLPRLRQPRSFDAWLWSIGRNRLRGWIRKNRRPAAVEPLTPEAPGPAE</sequence>
<dbReference type="SUPFAM" id="SSF88946">
    <property type="entry name" value="Sigma2 domain of RNA polymerase sigma factors"/>
    <property type="match status" value="1"/>
</dbReference>
<protein>
    <recommendedName>
        <fullName evidence="2">RNA polymerase sigma-70 region 2 domain-containing protein</fullName>
    </recommendedName>
</protein>
<dbReference type="EMBL" id="BART01015011">
    <property type="protein sequence ID" value="GAG79420.1"/>
    <property type="molecule type" value="Genomic_DNA"/>
</dbReference>
<evidence type="ECO:0000313" key="1">
    <source>
        <dbReference type="EMBL" id="GAG79420.1"/>
    </source>
</evidence>
<reference evidence="1" key="1">
    <citation type="journal article" date="2014" name="Front. Microbiol.">
        <title>High frequency of phylogenetically diverse reductive dehalogenase-homologous genes in deep subseafloor sedimentary metagenomes.</title>
        <authorList>
            <person name="Kawai M."/>
            <person name="Futagami T."/>
            <person name="Toyoda A."/>
            <person name="Takaki Y."/>
            <person name="Nishi S."/>
            <person name="Hori S."/>
            <person name="Arai W."/>
            <person name="Tsubouchi T."/>
            <person name="Morono Y."/>
            <person name="Uchiyama I."/>
            <person name="Ito T."/>
            <person name="Fujiyama A."/>
            <person name="Inagaki F."/>
            <person name="Takami H."/>
        </authorList>
    </citation>
    <scope>NUCLEOTIDE SEQUENCE</scope>
    <source>
        <strain evidence="1">Expedition CK06-06</strain>
    </source>
</reference>
<organism evidence="1">
    <name type="scientific">marine sediment metagenome</name>
    <dbReference type="NCBI Taxonomy" id="412755"/>
    <lineage>
        <taxon>unclassified sequences</taxon>
        <taxon>metagenomes</taxon>
        <taxon>ecological metagenomes</taxon>
    </lineage>
</organism>
<comment type="caution">
    <text evidence="1">The sequence shown here is derived from an EMBL/GenBank/DDBJ whole genome shotgun (WGS) entry which is preliminary data.</text>
</comment>
<dbReference type="Gene3D" id="1.10.1740.10">
    <property type="match status" value="1"/>
</dbReference>
<proteinExistence type="predicted"/>
<gene>
    <name evidence="1" type="ORF">S01H4_29397</name>
</gene>
<dbReference type="GO" id="GO:0003700">
    <property type="term" value="F:DNA-binding transcription factor activity"/>
    <property type="evidence" value="ECO:0007669"/>
    <property type="project" value="InterPro"/>
</dbReference>
<name>X1AAB9_9ZZZZ</name>
<dbReference type="GO" id="GO:0006352">
    <property type="term" value="P:DNA-templated transcription initiation"/>
    <property type="evidence" value="ECO:0007669"/>
    <property type="project" value="InterPro"/>
</dbReference>
<feature type="non-terminal residue" evidence="1">
    <location>
        <position position="59"/>
    </location>
</feature>
<evidence type="ECO:0008006" key="2">
    <source>
        <dbReference type="Google" id="ProtNLM"/>
    </source>
</evidence>